<dbReference type="PRINTS" id="PR00320">
    <property type="entry name" value="GPROTEINBRPT"/>
</dbReference>
<protein>
    <submittedName>
        <fullName evidence="6">WD repeat-containing protein 47-like</fullName>
    </submittedName>
</protein>
<dbReference type="Gene3D" id="2.130.10.10">
    <property type="entry name" value="YVTN repeat-like/Quinoprotein amine dehydrogenase"/>
    <property type="match status" value="3"/>
</dbReference>
<proteinExistence type="predicted"/>
<dbReference type="PANTHER" id="PTHR19863">
    <property type="entry name" value="NEMITIN (NEURONAL ENRICHED MAP INTERACTING PROTEIN) HOMOLOG"/>
    <property type="match status" value="1"/>
</dbReference>
<evidence type="ECO:0000256" key="2">
    <source>
        <dbReference type="ARBA" id="ARBA00022737"/>
    </source>
</evidence>
<dbReference type="Pfam" id="PF00400">
    <property type="entry name" value="WD40"/>
    <property type="match status" value="3"/>
</dbReference>
<dbReference type="PANTHER" id="PTHR19863:SF5">
    <property type="entry name" value="WD REPEAT-CONTAINING PROTEIN 47"/>
    <property type="match status" value="1"/>
</dbReference>
<keyword evidence="5" id="KW-1185">Reference proteome</keyword>
<evidence type="ECO:0000259" key="4">
    <source>
        <dbReference type="Pfam" id="PF12894"/>
    </source>
</evidence>
<feature type="repeat" description="WD" evidence="3">
    <location>
        <begin position="380"/>
        <end position="416"/>
    </location>
</feature>
<feature type="repeat" description="WD" evidence="3">
    <location>
        <begin position="150"/>
        <end position="180"/>
    </location>
</feature>
<reference evidence="6" key="1">
    <citation type="submission" date="2025-08" db="UniProtKB">
        <authorList>
            <consortium name="RefSeq"/>
        </authorList>
    </citation>
    <scope>IDENTIFICATION</scope>
    <source>
        <tissue evidence="6">Muscle</tissue>
    </source>
</reference>
<keyword evidence="2" id="KW-0677">Repeat</keyword>
<dbReference type="InterPro" id="IPR024977">
    <property type="entry name" value="Apc4-like_WD40_dom"/>
</dbReference>
<dbReference type="InterPro" id="IPR020472">
    <property type="entry name" value="WD40_PAC1"/>
</dbReference>
<evidence type="ECO:0000256" key="3">
    <source>
        <dbReference type="PROSITE-ProRule" id="PRU00221"/>
    </source>
</evidence>
<dbReference type="InterPro" id="IPR040067">
    <property type="entry name" value="WDR47"/>
</dbReference>
<feature type="repeat" description="WD" evidence="3">
    <location>
        <begin position="334"/>
        <end position="368"/>
    </location>
</feature>
<dbReference type="InterPro" id="IPR036322">
    <property type="entry name" value="WD40_repeat_dom_sf"/>
</dbReference>
<sequence length="416" mass="46242">MADIYRYHHHFYYTGSGRSLPHSCHCRKKRHRSPPITQPSRPCPLHPCRRSHSCEWITDRNKSYTLKQLHEPGHANKHNGNKTSAQKPKFVPITRLEDDQVIRAAEFHPNGLFYATGANSKALRICAYPKIHEIRENYETREPAVLMKRMKHHKGSIYCVAWNGTGDLLATGSNDKTIKLMRFNQEICNVEGSAAELTMHKGTIRDLCFMEDLSNRSSLLISGGATDNKIFITDCETGMTFQTFTGHSGTILSLYTWGGAMFVSGSHDKTIRLWDLRSRGCVNVISAPSASGSGPGSPVAAVCVDPSGRLLVSGHDDSTCMLYDVTGGKIIQCFQPHTAEIRTIRFSPKAYYLLTGSYDHKVVLSDLQGDLSQPIPNVVIAEHGDKVLQARWHPSDFSILTTSADKSVTLWGLSAN</sequence>
<dbReference type="Proteomes" id="UP000694941">
    <property type="component" value="Unplaced"/>
</dbReference>
<dbReference type="Pfam" id="PF12894">
    <property type="entry name" value="ANAPC4_WD40"/>
    <property type="match status" value="1"/>
</dbReference>
<keyword evidence="1 3" id="KW-0853">WD repeat</keyword>
<gene>
    <name evidence="6" type="primary">LOC106469108</name>
</gene>
<evidence type="ECO:0000313" key="6">
    <source>
        <dbReference type="RefSeq" id="XP_022253242.1"/>
    </source>
</evidence>
<dbReference type="GeneID" id="106469108"/>
<dbReference type="InterPro" id="IPR015943">
    <property type="entry name" value="WD40/YVTN_repeat-like_dom_sf"/>
</dbReference>
<dbReference type="PROSITE" id="PS50294">
    <property type="entry name" value="WD_REPEATS_REGION"/>
    <property type="match status" value="3"/>
</dbReference>
<evidence type="ECO:0000256" key="1">
    <source>
        <dbReference type="ARBA" id="ARBA00022574"/>
    </source>
</evidence>
<feature type="domain" description="Anaphase-promoting complex subunit 4-like WD40" evidence="4">
    <location>
        <begin position="292"/>
        <end position="347"/>
    </location>
</feature>
<dbReference type="InterPro" id="IPR001680">
    <property type="entry name" value="WD40_rpt"/>
</dbReference>
<dbReference type="RefSeq" id="XP_022253242.1">
    <property type="nucleotide sequence ID" value="XM_022397534.1"/>
</dbReference>
<name>A0ABM1TBI6_LIMPO</name>
<evidence type="ECO:0000313" key="5">
    <source>
        <dbReference type="Proteomes" id="UP000694941"/>
    </source>
</evidence>
<dbReference type="PROSITE" id="PS50082">
    <property type="entry name" value="WD_REPEATS_2"/>
    <property type="match status" value="4"/>
</dbReference>
<feature type="repeat" description="WD" evidence="3">
    <location>
        <begin position="244"/>
        <end position="284"/>
    </location>
</feature>
<accession>A0ABM1TBI6</accession>
<dbReference type="SMART" id="SM00320">
    <property type="entry name" value="WD40"/>
    <property type="match status" value="7"/>
</dbReference>
<dbReference type="SUPFAM" id="SSF50978">
    <property type="entry name" value="WD40 repeat-like"/>
    <property type="match status" value="1"/>
</dbReference>
<organism evidence="5 6">
    <name type="scientific">Limulus polyphemus</name>
    <name type="common">Atlantic horseshoe crab</name>
    <dbReference type="NCBI Taxonomy" id="6850"/>
    <lineage>
        <taxon>Eukaryota</taxon>
        <taxon>Metazoa</taxon>
        <taxon>Ecdysozoa</taxon>
        <taxon>Arthropoda</taxon>
        <taxon>Chelicerata</taxon>
        <taxon>Merostomata</taxon>
        <taxon>Xiphosura</taxon>
        <taxon>Limulidae</taxon>
        <taxon>Limulus</taxon>
    </lineage>
</organism>
<dbReference type="CDD" id="cd00200">
    <property type="entry name" value="WD40"/>
    <property type="match status" value="1"/>
</dbReference>